<dbReference type="Gene3D" id="2.60.40.10">
    <property type="entry name" value="Immunoglobulins"/>
    <property type="match status" value="2"/>
</dbReference>
<feature type="domain" description="Glycine-rich" evidence="5">
    <location>
        <begin position="57"/>
        <end position="250"/>
    </location>
</feature>
<dbReference type="Gene3D" id="2.60.120.260">
    <property type="entry name" value="Galactose-binding domain-like"/>
    <property type="match status" value="1"/>
</dbReference>
<dbReference type="SUPFAM" id="SSF81296">
    <property type="entry name" value="E set domains"/>
    <property type="match status" value="1"/>
</dbReference>
<dbReference type="OrthoDB" id="906679at2"/>
<sequence>MQNHILTPAQNRFPFLHFNHLKDHQPLKKSILCFFAVFLTGLLYGQVNDNIPGTNKKFTVPANVTHVNAAAWGGGGGGGGSNNSGYGGNGGGGGGAASSQIAVSVGNDFTYAVGTAGAAGAANAGKGGNGGTSTITSPSPITSLTGNGGTGGLGNAGFINLALNSGGGAATGGTNSAGANGTLGDFTGGNGGNSGTAFGTFGIGGAGSANSAGLPGLSPGAGGGGGESYCPFFCTNYGGGAGAPGRVMIDFISVSAITPSPVCIGSTITITGTNFTAGSTTVTVNGTACTSVTVVNSTTITAVIEAGTTSGRVDVVNDGKRNNGIIISVNPAPVTPGNPTSNSPQCTPSVVTLTRTGTPPAGETWYWQTAAGNTDMTNSGATYNVAASGTYYIRARNNSTGCWSVGAGNLAVSVSTVISAIATTPVPAHIATGICYQGFNSVSSVSWSAVAGATSYDVYFGAGSLPGSITSNVTGTSFNTGVLAATTTYFWRIVPRNSCGITTGSPATWRFTTGAAICTATYCAPTTATPTNSYITDVRFLGTLNDVQNNSNGYSGGYQNFTGLPNKTKQAAGEGINVFVKSNDVDVAYRAWVDWNKDGTFTNSGAELVYTSGGTRAISTTFGIVIPAGTAPGDYVIRTRVYRYSCVSPPSNYCSAAFDACGNFTGINYGEAEDYVITVVSNCASNLDTVTNAIYCGPGALTLSGKGTAGTKTLRWYDSVTGGNLLAETPVDASMLNASFTTPTISSTTTYYVTAFNGTCESIFRRPVVARIRPIPNISFDLPLANANFCGDDNTLKLISVGEQEQIILLEENFDSGLGLFTRSTGTNADFTSTTDTSGTFPISGIDNSTVALTGWQNQSSTFPPVGAIWKPAISSGFGGNKFAFATSDYSTTRVHTILTSTASYDTTNFTNLQLNFSAYYSYYGDTSPEAGGTVEGFFVEVSTDGTNWTTVQPYTASLGIGTRFQNMTVPLNAYIEVTNLKVRFRYLAYWGDGIGIDNIRLYGDKPLSTSFVWTAPNIGIYNADCSTNYINGTPTNSVCLRPTQTQLETIASWNISALATLTNGCTTTGVITVQNNNKVWDTVATNWDTTNWQPTTSIPDITKCVLIKQPVTVLSGTNGLAKVVKIEAPSGKLTINGDGSLTIQNGIINNAGIDKVVLESDSNLKQINDNPTPANSGSITARRNIKFRSSTTRDEYNYLISPVTGQSLKTLYPGVPTTSTYPYILYHNESNNFFYNSSGAYIPGRGLAVKEPSVAHVPANNKDAEFKGPLANGVITYPLAFTNSSLGYNLVGNPYASNIDLKALYTLNSANISSTFYFWDNGANNVYVQEGSNYKGRAYAVYNAVTDTGNAAGHILPSPLVIGGKVPNNIAKVAQGFMVKTSSAGKTLTFNNSVRTIDNTGVKFFSKGAASKTDRYWLRLISPTNAVNTIAVVYLEEGSTTYGMDDSELNVSSSDMFYSLAEDHQLQIEGRPKFVNTDKIVLGSNYFATGNYTIALAENEGVFANGQNIYLKDKQTGIVTNLSQGAYTFAATAGASTDRFEIVYLPEAVLATDGATKENLVVYKDGNDFVVKAQSKKITDLELFDGAGRLMRSFRPNSFKTIIPADQLLNGVYILKINQNGEITTKKVIR</sequence>
<dbReference type="Pfam" id="PF21722">
    <property type="entry name" value="Gly_rich_2"/>
    <property type="match status" value="1"/>
</dbReference>
<evidence type="ECO:0000256" key="1">
    <source>
        <dbReference type="ARBA" id="ARBA00022729"/>
    </source>
</evidence>
<evidence type="ECO:0000313" key="6">
    <source>
        <dbReference type="EMBL" id="SIS45000.1"/>
    </source>
</evidence>
<name>A0A1N7J6N7_9FLAO</name>
<dbReference type="Pfam" id="PF19081">
    <property type="entry name" value="Ig_7"/>
    <property type="match status" value="1"/>
</dbReference>
<dbReference type="Pfam" id="PF20009">
    <property type="entry name" value="GEVED"/>
    <property type="match status" value="1"/>
</dbReference>
<dbReference type="STRING" id="713588.SAMN05421789_101177"/>
<proteinExistence type="predicted"/>
<feature type="domain" description="GEVED" evidence="4">
    <location>
        <begin position="589"/>
        <end position="678"/>
    </location>
</feature>
<feature type="compositionally biased region" description="Low complexity" evidence="2">
    <location>
        <begin position="132"/>
        <end position="145"/>
    </location>
</feature>
<dbReference type="CDD" id="cd00603">
    <property type="entry name" value="IPT_PCSR"/>
    <property type="match status" value="1"/>
</dbReference>
<feature type="region of interest" description="Disordered" evidence="2">
    <location>
        <begin position="123"/>
        <end position="147"/>
    </location>
</feature>
<dbReference type="InterPro" id="IPR026444">
    <property type="entry name" value="Secre_tail"/>
</dbReference>
<accession>A0A1N7J6N7</accession>
<keyword evidence="7" id="KW-1185">Reference proteome</keyword>
<evidence type="ECO:0000259" key="3">
    <source>
        <dbReference type="Pfam" id="PF19081"/>
    </source>
</evidence>
<dbReference type="InterPro" id="IPR049304">
    <property type="entry name" value="Gly_rich_dom"/>
</dbReference>
<dbReference type="InterPro" id="IPR014756">
    <property type="entry name" value="Ig_E-set"/>
</dbReference>
<gene>
    <name evidence="6" type="ORF">SAMN05421789_101177</name>
</gene>
<organism evidence="6 7">
    <name type="scientific">Kaistella chaponensis</name>
    <dbReference type="NCBI Taxonomy" id="713588"/>
    <lineage>
        <taxon>Bacteria</taxon>
        <taxon>Pseudomonadati</taxon>
        <taxon>Bacteroidota</taxon>
        <taxon>Flavobacteriia</taxon>
        <taxon>Flavobacteriales</taxon>
        <taxon>Weeksellaceae</taxon>
        <taxon>Chryseobacterium group</taxon>
        <taxon>Kaistella</taxon>
    </lineage>
</organism>
<evidence type="ECO:0000259" key="5">
    <source>
        <dbReference type="Pfam" id="PF21722"/>
    </source>
</evidence>
<feature type="domain" description="Ig-like" evidence="3">
    <location>
        <begin position="691"/>
        <end position="774"/>
    </location>
</feature>
<dbReference type="InterPro" id="IPR013783">
    <property type="entry name" value="Ig-like_fold"/>
</dbReference>
<evidence type="ECO:0000256" key="2">
    <source>
        <dbReference type="SAM" id="MobiDB-lite"/>
    </source>
</evidence>
<dbReference type="InterPro" id="IPR044023">
    <property type="entry name" value="Ig_7"/>
</dbReference>
<dbReference type="EMBL" id="FTOI01000001">
    <property type="protein sequence ID" value="SIS45000.1"/>
    <property type="molecule type" value="Genomic_DNA"/>
</dbReference>
<evidence type="ECO:0000313" key="7">
    <source>
        <dbReference type="Proteomes" id="UP000185839"/>
    </source>
</evidence>
<reference evidence="7" key="1">
    <citation type="submission" date="2017-01" db="EMBL/GenBank/DDBJ databases">
        <authorList>
            <person name="Varghese N."/>
            <person name="Submissions S."/>
        </authorList>
    </citation>
    <scope>NUCLEOTIDE SEQUENCE [LARGE SCALE GENOMIC DNA]</scope>
    <source>
        <strain evidence="7">DSM 23145</strain>
    </source>
</reference>
<evidence type="ECO:0000259" key="4">
    <source>
        <dbReference type="Pfam" id="PF20009"/>
    </source>
</evidence>
<dbReference type="NCBIfam" id="TIGR04183">
    <property type="entry name" value="Por_Secre_tail"/>
    <property type="match status" value="1"/>
</dbReference>
<protein>
    <submittedName>
        <fullName evidence="6">Por secretion system C-terminal sorting domain-containing protein</fullName>
    </submittedName>
</protein>
<dbReference type="InterPro" id="IPR045474">
    <property type="entry name" value="GEVED"/>
</dbReference>
<keyword evidence="1" id="KW-0732">Signal</keyword>
<dbReference type="RefSeq" id="WP_076384414.1">
    <property type="nucleotide sequence ID" value="NZ_FTOI01000001.1"/>
</dbReference>
<dbReference type="Proteomes" id="UP000185839">
    <property type="component" value="Unassembled WGS sequence"/>
</dbReference>